<proteinExistence type="predicted"/>
<name>X1IHK5_9ZZZZ</name>
<dbReference type="AlphaFoldDB" id="X1IHK5"/>
<protein>
    <submittedName>
        <fullName evidence="1">Uncharacterized protein</fullName>
    </submittedName>
</protein>
<comment type="caution">
    <text evidence="1">The sequence shown here is derived from an EMBL/GenBank/DDBJ whole genome shotgun (WGS) entry which is preliminary data.</text>
</comment>
<organism evidence="1">
    <name type="scientific">marine sediment metagenome</name>
    <dbReference type="NCBI Taxonomy" id="412755"/>
    <lineage>
        <taxon>unclassified sequences</taxon>
        <taxon>metagenomes</taxon>
        <taxon>ecological metagenomes</taxon>
    </lineage>
</organism>
<dbReference type="EMBL" id="BARU01030917">
    <property type="protein sequence ID" value="GAH68735.1"/>
    <property type="molecule type" value="Genomic_DNA"/>
</dbReference>
<reference evidence="1" key="1">
    <citation type="journal article" date="2014" name="Front. Microbiol.">
        <title>High frequency of phylogenetically diverse reductive dehalogenase-homologous genes in deep subseafloor sedimentary metagenomes.</title>
        <authorList>
            <person name="Kawai M."/>
            <person name="Futagami T."/>
            <person name="Toyoda A."/>
            <person name="Takaki Y."/>
            <person name="Nishi S."/>
            <person name="Hori S."/>
            <person name="Arai W."/>
            <person name="Tsubouchi T."/>
            <person name="Morono Y."/>
            <person name="Uchiyama I."/>
            <person name="Ito T."/>
            <person name="Fujiyama A."/>
            <person name="Inagaki F."/>
            <person name="Takami H."/>
        </authorList>
    </citation>
    <scope>NUCLEOTIDE SEQUENCE</scope>
    <source>
        <strain evidence="1">Expedition CK06-06</strain>
    </source>
</reference>
<evidence type="ECO:0000313" key="1">
    <source>
        <dbReference type="EMBL" id="GAH68735.1"/>
    </source>
</evidence>
<sequence>MKNKDIICDVINGYFMDVSNDVIKVKGDEAMIEDLSVKICKALKIEEENECGRI</sequence>
<gene>
    <name evidence="1" type="ORF">S03H2_48974</name>
</gene>
<accession>X1IHK5</accession>